<dbReference type="InterPro" id="IPR003323">
    <property type="entry name" value="OTU_dom"/>
</dbReference>
<protein>
    <recommendedName>
        <fullName evidence="2">OTU domain-containing protein</fullName>
    </recommendedName>
</protein>
<feature type="region of interest" description="Disordered" evidence="1">
    <location>
        <begin position="46"/>
        <end position="67"/>
    </location>
</feature>
<feature type="compositionally biased region" description="Basic and acidic residues" evidence="1">
    <location>
        <begin position="15"/>
        <end position="24"/>
    </location>
</feature>
<dbReference type="Pfam" id="PF02338">
    <property type="entry name" value="OTU"/>
    <property type="match status" value="1"/>
</dbReference>
<gene>
    <name evidence="3" type="ORF">AB1Y20_021626</name>
</gene>
<dbReference type="PANTHER" id="PTHR12419">
    <property type="entry name" value="OTU DOMAIN CONTAINING PROTEIN"/>
    <property type="match status" value="1"/>
</dbReference>
<evidence type="ECO:0000313" key="4">
    <source>
        <dbReference type="Proteomes" id="UP001515480"/>
    </source>
</evidence>
<dbReference type="InterPro" id="IPR038765">
    <property type="entry name" value="Papain-like_cys_pep_sf"/>
</dbReference>
<reference evidence="3 4" key="1">
    <citation type="journal article" date="2024" name="Science">
        <title>Giant polyketide synthase enzymes in the biosynthesis of giant marine polyether toxins.</title>
        <authorList>
            <person name="Fallon T.R."/>
            <person name="Shende V.V."/>
            <person name="Wierzbicki I.H."/>
            <person name="Pendleton A.L."/>
            <person name="Watervoot N.F."/>
            <person name="Auber R.P."/>
            <person name="Gonzalez D.J."/>
            <person name="Wisecaver J.H."/>
            <person name="Moore B.S."/>
        </authorList>
    </citation>
    <scope>NUCLEOTIDE SEQUENCE [LARGE SCALE GENOMIC DNA]</scope>
    <source>
        <strain evidence="3 4">12B1</strain>
    </source>
</reference>
<evidence type="ECO:0000256" key="1">
    <source>
        <dbReference type="SAM" id="MobiDB-lite"/>
    </source>
</evidence>
<dbReference type="Proteomes" id="UP001515480">
    <property type="component" value="Unassembled WGS sequence"/>
</dbReference>
<evidence type="ECO:0000259" key="2">
    <source>
        <dbReference type="PROSITE" id="PS50802"/>
    </source>
</evidence>
<dbReference type="EMBL" id="JBGBPQ010000007">
    <property type="protein sequence ID" value="KAL1521981.1"/>
    <property type="molecule type" value="Genomic_DNA"/>
</dbReference>
<evidence type="ECO:0000313" key="3">
    <source>
        <dbReference type="EMBL" id="KAL1521981.1"/>
    </source>
</evidence>
<accession>A0AB34JKP6</accession>
<dbReference type="InterPro" id="IPR050704">
    <property type="entry name" value="Peptidase_C85-like"/>
</dbReference>
<dbReference type="PROSITE" id="PS50802">
    <property type="entry name" value="OTU"/>
    <property type="match status" value="1"/>
</dbReference>
<name>A0AB34JKP6_PRYPA</name>
<comment type="caution">
    <text evidence="3">The sequence shown here is derived from an EMBL/GenBank/DDBJ whole genome shotgun (WGS) entry which is preliminary data.</text>
</comment>
<dbReference type="Gene3D" id="3.90.70.80">
    <property type="match status" value="1"/>
</dbReference>
<keyword evidence="4" id="KW-1185">Reference proteome</keyword>
<sequence>MGACHSQEAGRPVLSRRDTPELSRRLHHATPPVRVSTRAIQMEVVQSQREEASKSFTSERSQRRGSRLALKVDVKQPAGIALVPRSQRMSRLGSVRRAMMIKGIESAAKSAESPRSLDARLGELGMKMNVMEGDGNCQFRAAAYNLFGAQAYHAVVRQSAVEHMRKHADFFGIYFEDEREFNDYLQSMSQARTWGDELTLRAIVEVYCCEAHVITSESANWYLAYSPDTEEERDASIARCPNGLPLPPKGKQIFLSYISPIHYNAIISAV</sequence>
<dbReference type="CDD" id="cd22751">
    <property type="entry name" value="OTU_plant_OTU9-like"/>
    <property type="match status" value="1"/>
</dbReference>
<feature type="region of interest" description="Disordered" evidence="1">
    <location>
        <begin position="1"/>
        <end position="31"/>
    </location>
</feature>
<dbReference type="PANTHER" id="PTHR12419:SF11">
    <property type="entry name" value="OTU DOMAIN-CONTAINING PROTEIN DDB_G0284757"/>
    <property type="match status" value="1"/>
</dbReference>
<feature type="domain" description="OTU" evidence="2">
    <location>
        <begin position="126"/>
        <end position="269"/>
    </location>
</feature>
<proteinExistence type="predicted"/>
<dbReference type="SUPFAM" id="SSF54001">
    <property type="entry name" value="Cysteine proteinases"/>
    <property type="match status" value="1"/>
</dbReference>
<dbReference type="GO" id="GO:0004843">
    <property type="term" value="F:cysteine-type deubiquitinase activity"/>
    <property type="evidence" value="ECO:0007669"/>
    <property type="project" value="TreeGrafter"/>
</dbReference>
<organism evidence="3 4">
    <name type="scientific">Prymnesium parvum</name>
    <name type="common">Toxic golden alga</name>
    <dbReference type="NCBI Taxonomy" id="97485"/>
    <lineage>
        <taxon>Eukaryota</taxon>
        <taxon>Haptista</taxon>
        <taxon>Haptophyta</taxon>
        <taxon>Prymnesiophyceae</taxon>
        <taxon>Prymnesiales</taxon>
        <taxon>Prymnesiaceae</taxon>
        <taxon>Prymnesium</taxon>
    </lineage>
</organism>
<dbReference type="GO" id="GO:0016579">
    <property type="term" value="P:protein deubiquitination"/>
    <property type="evidence" value="ECO:0007669"/>
    <property type="project" value="TreeGrafter"/>
</dbReference>
<dbReference type="AlphaFoldDB" id="A0AB34JKP6"/>